<feature type="compositionally biased region" description="Polar residues" evidence="5">
    <location>
        <begin position="145"/>
        <end position="160"/>
    </location>
</feature>
<dbReference type="EC" id="2.7.-.-" evidence="4"/>
<feature type="region of interest" description="Disordered" evidence="5">
    <location>
        <begin position="311"/>
        <end position="349"/>
    </location>
</feature>
<protein>
    <recommendedName>
        <fullName evidence="4">Kinase</fullName>
        <ecNumber evidence="4">2.7.-.-</ecNumber>
    </recommendedName>
</protein>
<feature type="region of interest" description="Disordered" evidence="5">
    <location>
        <begin position="258"/>
        <end position="292"/>
    </location>
</feature>
<feature type="compositionally biased region" description="Basic and acidic residues" evidence="5">
    <location>
        <begin position="27"/>
        <end position="48"/>
    </location>
</feature>
<feature type="compositionally biased region" description="Polar residues" evidence="5">
    <location>
        <begin position="98"/>
        <end position="115"/>
    </location>
</feature>
<evidence type="ECO:0000256" key="1">
    <source>
        <dbReference type="ARBA" id="ARBA00007374"/>
    </source>
</evidence>
<comment type="similarity">
    <text evidence="1 4">Belongs to the inositol phosphokinase (IPK) family.</text>
</comment>
<dbReference type="AlphaFoldDB" id="A0AAJ5YTF2"/>
<dbReference type="GO" id="GO:0000824">
    <property type="term" value="F:inositol-1,4,5,6-tetrakisphosphate 3-kinase activity"/>
    <property type="evidence" value="ECO:0007669"/>
    <property type="project" value="TreeGrafter"/>
</dbReference>
<evidence type="ECO:0000256" key="3">
    <source>
        <dbReference type="ARBA" id="ARBA00022777"/>
    </source>
</evidence>
<dbReference type="GO" id="GO:0005737">
    <property type="term" value="C:cytoplasm"/>
    <property type="evidence" value="ECO:0007669"/>
    <property type="project" value="TreeGrafter"/>
</dbReference>
<feature type="region of interest" description="Disordered" evidence="5">
    <location>
        <begin position="423"/>
        <end position="447"/>
    </location>
</feature>
<name>A0AAJ5YTF2_9BASI</name>
<dbReference type="Proteomes" id="UP001219567">
    <property type="component" value="Chromosome 3"/>
</dbReference>
<feature type="compositionally biased region" description="Basic and acidic residues" evidence="5">
    <location>
        <begin position="423"/>
        <end position="432"/>
    </location>
</feature>
<dbReference type="GO" id="GO:0008440">
    <property type="term" value="F:inositol-1,4,5-trisphosphate 3-kinase activity"/>
    <property type="evidence" value="ECO:0007669"/>
    <property type="project" value="TreeGrafter"/>
</dbReference>
<feature type="region of interest" description="Disordered" evidence="5">
    <location>
        <begin position="631"/>
        <end position="687"/>
    </location>
</feature>
<dbReference type="GO" id="GO:0046854">
    <property type="term" value="P:phosphatidylinositol phosphate biosynthetic process"/>
    <property type="evidence" value="ECO:0007669"/>
    <property type="project" value="TreeGrafter"/>
</dbReference>
<dbReference type="GO" id="GO:0005634">
    <property type="term" value="C:nucleus"/>
    <property type="evidence" value="ECO:0007669"/>
    <property type="project" value="TreeGrafter"/>
</dbReference>
<feature type="region of interest" description="Disordered" evidence="5">
    <location>
        <begin position="376"/>
        <end position="411"/>
    </location>
</feature>
<evidence type="ECO:0000256" key="4">
    <source>
        <dbReference type="RuleBase" id="RU363090"/>
    </source>
</evidence>
<sequence length="825" mass="90841">MASDSSIPCSAPAYPHSDSAPGPVSEISRERSNSVPESKAEQDQDKDANLAPLPTSPRIGTGRKATVSLQVFMATQKGNVPNPSPCKPEARPSDAAASDTNTPRDPASRLSSHTSRAMRLEDTDLTTDDDDPPQKHILTEPPTIVTGSHTSGPPSAITIPSPNLAADGSVRPQKHHHVHVQDASELPPKVVQLQPFHHQVGGHSHIFQFSRRAVCKPLVSGENQFYEALERDHPELLAFVPQYLGVLNVTYRPAYQSDEQQAMDSATVPTAPSARRKVFEGSSQNEGVPEVALDMNQHIIPDWLLRKYRSSRAPREEPAPSSAQDISKSSESSWSDPATPDNQTRNGMCQARSIVGTGCTLVNRRLKERVLREVFQQGKSRHRRRHDSHADDQVSGRMTRSWDGQGSEPAALSRIEHHTDPVDAQPELEHSSPPEPTTPPLGTTPSPQLSAEALAALSASPKQQQFILLEDLTVGMKAPCVLDLKMGTRQYGMQATDAKKQSQTKKCNQTTSRSMGVRICGMQMYDARTDQFVFQDKYYGRRVKPEAFTEVLEQFLHNGHQVLIHHVPVMVDQLNRLAQHVWQLPGYRFYASSLLLIFDGDVKRQNALLEAFEADIPGFLQRASDWASCETSPASTAWQPSNDPSPPTSGSMAPSSLSSATVLTLPSPTLAPTECSPTHPYPRTPSRRMRRCGRISIRIIDFAHCTNGQDFYFPVDHQGQPPRTASQRALPIARLPPKHRNQPDVGYLWGLRCLSRSLHQIWQRERDRRINAALSALPQDASESTRAIAQRSVDLGDLAIPGGEIFQDLFGEDGRGGCLSGYVSD</sequence>
<keyword evidence="3 4" id="KW-0418">Kinase</keyword>
<dbReference type="InterPro" id="IPR005522">
    <property type="entry name" value="IPK"/>
</dbReference>
<dbReference type="EMBL" id="CP119945">
    <property type="protein sequence ID" value="WFC99870.1"/>
    <property type="molecule type" value="Genomic_DNA"/>
</dbReference>
<feature type="compositionally biased region" description="Polar residues" evidence="5">
    <location>
        <begin position="631"/>
        <end position="642"/>
    </location>
</feature>
<dbReference type="PANTHER" id="PTHR12400:SF21">
    <property type="entry name" value="KINASE"/>
    <property type="match status" value="1"/>
</dbReference>
<dbReference type="InterPro" id="IPR038286">
    <property type="entry name" value="IPK_sf"/>
</dbReference>
<dbReference type="Gene3D" id="3.30.470.160">
    <property type="entry name" value="Inositol polyphosphate kinase"/>
    <property type="match status" value="1"/>
</dbReference>
<dbReference type="Pfam" id="PF03770">
    <property type="entry name" value="IPK"/>
    <property type="match status" value="1"/>
</dbReference>
<gene>
    <name evidence="6" type="primary">KCS1</name>
    <name evidence="6" type="ORF">MYAM1_002616</name>
</gene>
<dbReference type="PANTHER" id="PTHR12400">
    <property type="entry name" value="INOSITOL POLYPHOSPHATE KINASE"/>
    <property type="match status" value="1"/>
</dbReference>
<evidence type="ECO:0000256" key="5">
    <source>
        <dbReference type="SAM" id="MobiDB-lite"/>
    </source>
</evidence>
<feature type="region of interest" description="Disordered" evidence="5">
    <location>
        <begin position="1"/>
        <end position="160"/>
    </location>
</feature>
<evidence type="ECO:0000313" key="6">
    <source>
        <dbReference type="EMBL" id="WFC99870.1"/>
    </source>
</evidence>
<accession>A0AAJ5YTF2</accession>
<reference evidence="6 7" key="1">
    <citation type="submission" date="2023-03" db="EMBL/GenBank/DDBJ databases">
        <title>Mating type loci evolution in Malassezia.</title>
        <authorList>
            <person name="Coelho M.A."/>
        </authorList>
    </citation>
    <scope>NUCLEOTIDE SEQUENCE [LARGE SCALE GENOMIC DNA]</scope>
    <source>
        <strain evidence="6 7">CBS 9725</strain>
    </source>
</reference>
<dbReference type="GO" id="GO:0032958">
    <property type="term" value="P:inositol phosphate biosynthetic process"/>
    <property type="evidence" value="ECO:0007669"/>
    <property type="project" value="InterPro"/>
</dbReference>
<evidence type="ECO:0000256" key="2">
    <source>
        <dbReference type="ARBA" id="ARBA00022679"/>
    </source>
</evidence>
<dbReference type="SUPFAM" id="SSF56104">
    <property type="entry name" value="SAICAR synthase-like"/>
    <property type="match status" value="1"/>
</dbReference>
<keyword evidence="2 4" id="KW-0808">Transferase</keyword>
<keyword evidence="7" id="KW-1185">Reference proteome</keyword>
<feature type="compositionally biased region" description="Polar residues" evidence="5">
    <location>
        <begin position="258"/>
        <end position="270"/>
    </location>
</feature>
<organism evidence="6 7">
    <name type="scientific">Malassezia yamatoensis</name>
    <dbReference type="NCBI Taxonomy" id="253288"/>
    <lineage>
        <taxon>Eukaryota</taxon>
        <taxon>Fungi</taxon>
        <taxon>Dikarya</taxon>
        <taxon>Basidiomycota</taxon>
        <taxon>Ustilaginomycotina</taxon>
        <taxon>Malasseziomycetes</taxon>
        <taxon>Malasseziales</taxon>
        <taxon>Malasseziaceae</taxon>
        <taxon>Malassezia</taxon>
    </lineage>
</organism>
<proteinExistence type="inferred from homology"/>
<feature type="compositionally biased region" description="Low complexity" evidence="5">
    <location>
        <begin position="649"/>
        <end position="659"/>
    </location>
</feature>
<evidence type="ECO:0000313" key="7">
    <source>
        <dbReference type="Proteomes" id="UP001219567"/>
    </source>
</evidence>